<gene>
    <name evidence="1" type="ORF">M9Y10_038082</name>
</gene>
<keyword evidence="2" id="KW-1185">Reference proteome</keyword>
<reference evidence="1 2" key="1">
    <citation type="submission" date="2024-04" db="EMBL/GenBank/DDBJ databases">
        <title>Tritrichomonas musculus Genome.</title>
        <authorList>
            <person name="Alves-Ferreira E."/>
            <person name="Grigg M."/>
            <person name="Lorenzi H."/>
            <person name="Galac M."/>
        </authorList>
    </citation>
    <scope>NUCLEOTIDE SEQUENCE [LARGE SCALE GENOMIC DNA]</scope>
    <source>
        <strain evidence="1 2">EAF2021</strain>
    </source>
</reference>
<proteinExistence type="predicted"/>
<dbReference type="InterPro" id="IPR016024">
    <property type="entry name" value="ARM-type_fold"/>
</dbReference>
<evidence type="ECO:0000313" key="1">
    <source>
        <dbReference type="EMBL" id="KAK8887046.1"/>
    </source>
</evidence>
<dbReference type="SUPFAM" id="SSF48371">
    <property type="entry name" value="ARM repeat"/>
    <property type="match status" value="1"/>
</dbReference>
<sequence>MGYLIQKDELFKILYDTQEGKISPPPSKICSTLGSFRKKLSLDWLNKIKKHDPKSCLTCAIVTILKYTDHSDASVRVIAYSTLGALLLCVATFDPILFIHAFGNATTQTPISPRPSMAIINMFVYLSRFVSSVKLQGFIIIAPVIDHFKADISDFLKYLPQIIPMMKDIPSTFHLQLLNTLLISCSKRLNSSFTGAVYCLISLNKPLLVPNFKKIVLDNHLNSVVVCLGPTFIGDNEIYELLEEDGRELFLNAALNEFIREPPGFTEFEASCLTCSQFLRYARDTNKYSDLRQRIFTHLKRDYPPHFRRLKLLLPMSLEEILQVHEDTDSMKAAQNFALASCYVDNRGETDSDYLAQIFYSFRFSRNDLYCSLIESFAKCVNLFLIHCKEKYHVKLLKWILKKKNINWVHDMAVANLLCDIDCYLCAKIIPDFFQLAINRLLEFSLSPNNRLFGASITAIKHIVSYDTLHELLSTIIRCDWIDEFSVSRRFELLSTLASIFVSEEFLLFVPIAFECILFFTTTNVVSNACSFLSKVKVSSIPDVIRKFCFDFIASNFESFTHTSMQIPVPGYEVPVAAPNYLDTIDTDIVTNPAFDHESSLTPIRNCFHFCCTLPLEALKETDIFFWFCIELIPLFPQEALEKAFEIQDYKSVNGEVLWNFLFQTFKTSSKDSVTATCCKLFTRSQHRIPGNVDVMLEQYLIEQRSQDPELLYYLFVLVDQLQHDKAIQSVPSMIQGLEQKIASVLLFKLVLVIGREMVDEIDDKYAIALLQYANFYGAEYNDKVNRYLETTPFEEWPLDDDGMNAELITFLVNKHKTQNILQDVGDFSKLDQQHLKFLVDHQEIFKLEGFKDFIDQNPSLFSKIDISPIHQAHSKEIIFTFKPIDETKKIRISTISPFLEKGKIAKFANDSDNESESQKNAIEDQIVFSSSNSLFDSSSNSVIHSYSTSLSQSDLLLGLLDSFFQFSKVQLTNDQLDAIFKTIINRTSTYKNAILYAIKNKLKIDLDFVLDHPILFFEDHEVFNALLSYLRTQFTKIDQIDQKLIDKIENKTERKIEEKMIIGSKWSEPLKNIVLIDPNYFLKFYTDNTNEFKGVHFRSLIILLYEASFDPVKLHDIIVKHLSVYHGFESVKKKALLLRFIAVTIDSLLKKNLKVEAGFIIGFFNAQLEMIIEYPFPALHQELSNIFKVIIPVEQKYKQYELFIEKFLNETHFNSLFLKSLTFLYTYHQKEIIHSQLFASLFESEVPSFYKIALECLNEIAVSEAPPLSIGIVFECASSVVKIMASLSIEYIALETTVSFVKKLITNRNKFPIQKFFFDNFVITFLSNASSPSYTLSIEVIPFIVDAYPQSVDTLFNLTFSNENFSKIFMNIFESRKQDTIAQKAINDRICTFFVNRPSISLSKLVPYTTKQSKSIESTVCFLLNYLLHLEDCFLPFFLVLRVFIPKYPTLTESFGDIFNTMKIKSRSLSLMLSTSSDVDDIPKSFLYACSETNNVDLIDSEFCMFLANNIISIE</sequence>
<dbReference type="Proteomes" id="UP001470230">
    <property type="component" value="Unassembled WGS sequence"/>
</dbReference>
<accession>A0ABR2K8E9</accession>
<name>A0ABR2K8E9_9EUKA</name>
<dbReference type="EMBL" id="JAPFFF010000006">
    <property type="protein sequence ID" value="KAK8887046.1"/>
    <property type="molecule type" value="Genomic_DNA"/>
</dbReference>
<comment type="caution">
    <text evidence="1">The sequence shown here is derived from an EMBL/GenBank/DDBJ whole genome shotgun (WGS) entry which is preliminary data.</text>
</comment>
<organism evidence="1 2">
    <name type="scientific">Tritrichomonas musculus</name>
    <dbReference type="NCBI Taxonomy" id="1915356"/>
    <lineage>
        <taxon>Eukaryota</taxon>
        <taxon>Metamonada</taxon>
        <taxon>Parabasalia</taxon>
        <taxon>Tritrichomonadida</taxon>
        <taxon>Tritrichomonadidae</taxon>
        <taxon>Tritrichomonas</taxon>
    </lineage>
</organism>
<protein>
    <submittedName>
        <fullName evidence="1">Uncharacterized protein</fullName>
    </submittedName>
</protein>
<evidence type="ECO:0000313" key="2">
    <source>
        <dbReference type="Proteomes" id="UP001470230"/>
    </source>
</evidence>